<dbReference type="AlphaFoldDB" id="A0A1F4URT1"/>
<dbReference type="SUPFAM" id="SSF54523">
    <property type="entry name" value="Pili subunits"/>
    <property type="match status" value="1"/>
</dbReference>
<dbReference type="PROSITE" id="PS00409">
    <property type="entry name" value="PROKAR_NTER_METHYL"/>
    <property type="match status" value="1"/>
</dbReference>
<dbReference type="PANTHER" id="PTHR30093">
    <property type="entry name" value="GENERAL SECRETION PATHWAY PROTEIN G"/>
    <property type="match status" value="1"/>
</dbReference>
<reference evidence="7 8" key="1">
    <citation type="journal article" date="2016" name="Nat. Commun.">
        <title>Thousands of microbial genomes shed light on interconnected biogeochemical processes in an aquifer system.</title>
        <authorList>
            <person name="Anantharaman K."/>
            <person name="Brown C.T."/>
            <person name="Hug L.A."/>
            <person name="Sharon I."/>
            <person name="Castelle C.J."/>
            <person name="Probst A.J."/>
            <person name="Thomas B.C."/>
            <person name="Singh A."/>
            <person name="Wilkins M.J."/>
            <person name="Karaoz U."/>
            <person name="Brodie E.L."/>
            <person name="Williams K.H."/>
            <person name="Hubbard S.S."/>
            <person name="Banfield J.F."/>
        </authorList>
    </citation>
    <scope>NUCLEOTIDE SEQUENCE [LARGE SCALE GENOMIC DNA]</scope>
</reference>
<accession>A0A1F4URT1</accession>
<comment type="subcellular location">
    <subcellularLocation>
        <location evidence="1">Membrane</location>
        <topology evidence="1">Single-pass membrane protein</topology>
    </subcellularLocation>
</comment>
<evidence type="ECO:0000256" key="3">
    <source>
        <dbReference type="ARBA" id="ARBA00022692"/>
    </source>
</evidence>
<keyword evidence="3 6" id="KW-0812">Transmembrane</keyword>
<keyword evidence="4 6" id="KW-1133">Transmembrane helix</keyword>
<gene>
    <name evidence="7" type="ORF">A2886_02385</name>
</gene>
<evidence type="ECO:0000256" key="5">
    <source>
        <dbReference type="ARBA" id="ARBA00023136"/>
    </source>
</evidence>
<dbReference type="GO" id="GO:0016020">
    <property type="term" value="C:membrane"/>
    <property type="evidence" value="ECO:0007669"/>
    <property type="project" value="UniProtKB-SubCell"/>
</dbReference>
<comment type="caution">
    <text evidence="7">The sequence shown here is derived from an EMBL/GenBank/DDBJ whole genome shotgun (WGS) entry which is preliminary data.</text>
</comment>
<dbReference type="Proteomes" id="UP000176608">
    <property type="component" value="Unassembled WGS sequence"/>
</dbReference>
<protein>
    <recommendedName>
        <fullName evidence="9">Type II secretion system protein GspG C-terminal domain-containing protein</fullName>
    </recommendedName>
</protein>
<name>A0A1F4URT1_UNCKA</name>
<sequence>MLLPKNQRGFTLIELLVVVVVISALSGVVISIINSGGFRDKARDAQRIADLKQTQTALELYFSDFRAYPLSTSGGGWILLTGSDAVSGALSPIYINEVPIDPQSSGTNAGPCSSPTIFRYNYRSDGTYYILTAIMAVATSNDQNLCEDLNNWNSSCGGGFATQDVCYGVENP</sequence>
<dbReference type="InterPro" id="IPR045584">
    <property type="entry name" value="Pilin-like"/>
</dbReference>
<evidence type="ECO:0000313" key="7">
    <source>
        <dbReference type="EMBL" id="OGC47612.1"/>
    </source>
</evidence>
<keyword evidence="5 6" id="KW-0472">Membrane</keyword>
<keyword evidence="2" id="KW-0488">Methylation</keyword>
<dbReference type="EMBL" id="MEVA01000006">
    <property type="protein sequence ID" value="OGC47612.1"/>
    <property type="molecule type" value="Genomic_DNA"/>
</dbReference>
<dbReference type="Gene3D" id="3.30.700.10">
    <property type="entry name" value="Glycoprotein, Type 4 Pilin"/>
    <property type="match status" value="1"/>
</dbReference>
<evidence type="ECO:0000256" key="1">
    <source>
        <dbReference type="ARBA" id="ARBA00004167"/>
    </source>
</evidence>
<dbReference type="NCBIfam" id="TIGR02532">
    <property type="entry name" value="IV_pilin_GFxxxE"/>
    <property type="match status" value="1"/>
</dbReference>
<proteinExistence type="predicted"/>
<evidence type="ECO:0000256" key="6">
    <source>
        <dbReference type="SAM" id="Phobius"/>
    </source>
</evidence>
<dbReference type="Pfam" id="PF07963">
    <property type="entry name" value="N_methyl"/>
    <property type="match status" value="1"/>
</dbReference>
<dbReference type="InterPro" id="IPR012902">
    <property type="entry name" value="N_methyl_site"/>
</dbReference>
<evidence type="ECO:0008006" key="9">
    <source>
        <dbReference type="Google" id="ProtNLM"/>
    </source>
</evidence>
<dbReference type="PANTHER" id="PTHR30093:SF44">
    <property type="entry name" value="TYPE II SECRETION SYSTEM CORE PROTEIN G"/>
    <property type="match status" value="1"/>
</dbReference>
<feature type="transmembrane region" description="Helical" evidence="6">
    <location>
        <begin position="12"/>
        <end position="33"/>
    </location>
</feature>
<organism evidence="7 8">
    <name type="scientific">candidate division WWE3 bacterium RIFCSPHIGHO2_01_FULL_42_13</name>
    <dbReference type="NCBI Taxonomy" id="1802617"/>
    <lineage>
        <taxon>Bacteria</taxon>
        <taxon>Katanobacteria</taxon>
    </lineage>
</organism>
<evidence type="ECO:0000256" key="2">
    <source>
        <dbReference type="ARBA" id="ARBA00022481"/>
    </source>
</evidence>
<evidence type="ECO:0000313" key="8">
    <source>
        <dbReference type="Proteomes" id="UP000176608"/>
    </source>
</evidence>
<dbReference type="STRING" id="1802617.A2886_02385"/>
<evidence type="ECO:0000256" key="4">
    <source>
        <dbReference type="ARBA" id="ARBA00022989"/>
    </source>
</evidence>